<gene>
    <name evidence="3" type="ORF">KQI88_01965</name>
</gene>
<dbReference type="InterPro" id="IPR000073">
    <property type="entry name" value="AB_hydrolase_1"/>
</dbReference>
<dbReference type="Pfam" id="PF00561">
    <property type="entry name" value="Abhydrolase_1"/>
    <property type="match status" value="1"/>
</dbReference>
<evidence type="ECO:0000259" key="2">
    <source>
        <dbReference type="Pfam" id="PF00561"/>
    </source>
</evidence>
<name>A0ABS6G0E9_9FIRM</name>
<keyword evidence="1" id="KW-0472">Membrane</keyword>
<reference evidence="3 4" key="1">
    <citation type="submission" date="2021-06" db="EMBL/GenBank/DDBJ databases">
        <authorList>
            <person name="Sun Q."/>
            <person name="Li D."/>
        </authorList>
    </citation>
    <scope>NUCLEOTIDE SEQUENCE [LARGE SCALE GENOMIC DNA]</scope>
    <source>
        <strain evidence="3 4">MSJ-5</strain>
    </source>
</reference>
<comment type="caution">
    <text evidence="3">The sequence shown here is derived from an EMBL/GenBank/DDBJ whole genome shotgun (WGS) entry which is preliminary data.</text>
</comment>
<keyword evidence="1" id="KW-0812">Transmembrane</keyword>
<organism evidence="3 4">
    <name type="scientific">Alkaliphilus flagellatus</name>
    <dbReference type="NCBI Taxonomy" id="2841507"/>
    <lineage>
        <taxon>Bacteria</taxon>
        <taxon>Bacillati</taxon>
        <taxon>Bacillota</taxon>
        <taxon>Clostridia</taxon>
        <taxon>Peptostreptococcales</taxon>
        <taxon>Natronincolaceae</taxon>
        <taxon>Alkaliphilus</taxon>
    </lineage>
</organism>
<evidence type="ECO:0000313" key="4">
    <source>
        <dbReference type="Proteomes" id="UP000779508"/>
    </source>
</evidence>
<evidence type="ECO:0000313" key="3">
    <source>
        <dbReference type="EMBL" id="MBU5675182.1"/>
    </source>
</evidence>
<keyword evidence="1" id="KW-1133">Transmembrane helix</keyword>
<feature type="domain" description="AB hydrolase-1" evidence="2">
    <location>
        <begin position="68"/>
        <end position="346"/>
    </location>
</feature>
<proteinExistence type="predicted"/>
<evidence type="ECO:0000256" key="1">
    <source>
        <dbReference type="SAM" id="Phobius"/>
    </source>
</evidence>
<dbReference type="EMBL" id="JAHLQK010000001">
    <property type="protein sequence ID" value="MBU5675182.1"/>
    <property type="molecule type" value="Genomic_DNA"/>
</dbReference>
<protein>
    <submittedName>
        <fullName evidence="3">Alpha/beta hydrolase</fullName>
    </submittedName>
</protein>
<keyword evidence="4" id="KW-1185">Reference proteome</keyword>
<dbReference type="PANTHER" id="PTHR43798">
    <property type="entry name" value="MONOACYLGLYCEROL LIPASE"/>
    <property type="match status" value="1"/>
</dbReference>
<keyword evidence="3" id="KW-0378">Hydrolase</keyword>
<dbReference type="PANTHER" id="PTHR43798:SF33">
    <property type="entry name" value="HYDROLASE, PUTATIVE (AFU_ORTHOLOGUE AFUA_2G14860)-RELATED"/>
    <property type="match status" value="1"/>
</dbReference>
<feature type="transmembrane region" description="Helical" evidence="1">
    <location>
        <begin position="6"/>
        <end position="24"/>
    </location>
</feature>
<dbReference type="Proteomes" id="UP000779508">
    <property type="component" value="Unassembled WGS sequence"/>
</dbReference>
<accession>A0ABS6G0E9</accession>
<dbReference type="RefSeq" id="WP_216414681.1">
    <property type="nucleotide sequence ID" value="NZ_JAHLQK010000001.1"/>
</dbReference>
<sequence length="365" mass="41372">MKVVFIITGAFIFLFVFGLICLLVTKRKRKKKSRVSIKQPSGVDFGEYVTIGNIQQYLYHRGENIHNPVMLFLHGGPGSPMLPFAQDFQLPWEKYVTVVHWEQRNSGKTFYQNISKEVTPTTTIKQLISDTHEIVLYLKEKYGKEKIWIMGHSWGSVLGSLFVHQYPQLVSGYIGVGQVVNMLENERIGFEKALENAISAECKKDIQALQSLEPYPTKVFNQDMKNKLSTLRKIQGKYGLAASPTAKLIISAATSPLYSLKDLRYLIFADIDGISHGQSLIFQELFGTLNLNTVTTYQVPVFYIHGTEDWQTPYPIVAEYYHTITAPQKGFYSISGAGHATMLDKPIEFYNALLSILGRNDDEVH</sequence>
<dbReference type="GO" id="GO:0016787">
    <property type="term" value="F:hydrolase activity"/>
    <property type="evidence" value="ECO:0007669"/>
    <property type="project" value="UniProtKB-KW"/>
</dbReference>
<dbReference type="InterPro" id="IPR050266">
    <property type="entry name" value="AB_hydrolase_sf"/>
</dbReference>